<comment type="similarity">
    <text evidence="3">Belongs to the glutamate synthase family.</text>
</comment>
<evidence type="ECO:0000256" key="6">
    <source>
        <dbReference type="ARBA" id="ARBA00022643"/>
    </source>
</evidence>
<evidence type="ECO:0000313" key="17">
    <source>
        <dbReference type="Proteomes" id="UP000275777"/>
    </source>
</evidence>
<keyword evidence="12" id="KW-0314">Glutamate biosynthesis</keyword>
<dbReference type="SUPFAM" id="SSF56235">
    <property type="entry name" value="N-terminal nucleophile aminohydrolases (Ntn hydrolases)"/>
    <property type="match status" value="1"/>
</dbReference>
<dbReference type="GO" id="GO:0019676">
    <property type="term" value="P:ammonia assimilation cycle"/>
    <property type="evidence" value="ECO:0007669"/>
    <property type="project" value="TreeGrafter"/>
</dbReference>
<dbReference type="InterPro" id="IPR050711">
    <property type="entry name" value="ET-N_metabolism_enzyme"/>
</dbReference>
<dbReference type="PANTHER" id="PTHR11938:SF148">
    <property type="entry name" value="GLUTAMATE SYNTHASE [NADPH] LARGE CHAIN"/>
    <property type="match status" value="1"/>
</dbReference>
<gene>
    <name evidence="16" type="primary">gltB_10</name>
    <name evidence="16" type="ORF">NCTC9695_05858</name>
</gene>
<evidence type="ECO:0000256" key="10">
    <source>
        <dbReference type="ARBA" id="ARBA00023004"/>
    </source>
</evidence>
<dbReference type="PROSITE" id="PS51278">
    <property type="entry name" value="GATASE_TYPE_2"/>
    <property type="match status" value="1"/>
</dbReference>
<evidence type="ECO:0000256" key="7">
    <source>
        <dbReference type="ARBA" id="ARBA00022723"/>
    </source>
</evidence>
<comment type="cofactor">
    <cofactor evidence="1">
        <name>FMN</name>
        <dbReference type="ChEBI" id="CHEBI:58210"/>
    </cofactor>
</comment>
<dbReference type="EC" id="1.4.1.13" evidence="16"/>
<dbReference type="GO" id="GO:0006537">
    <property type="term" value="P:glutamate biosynthetic process"/>
    <property type="evidence" value="ECO:0007669"/>
    <property type="project" value="UniProtKB-KW"/>
</dbReference>
<feature type="domain" description="Glutamine amidotransferase type-2" evidence="15">
    <location>
        <begin position="1"/>
        <end position="188"/>
    </location>
</feature>
<evidence type="ECO:0000256" key="13">
    <source>
        <dbReference type="ARBA" id="ARBA00023291"/>
    </source>
</evidence>
<dbReference type="GO" id="GO:0004355">
    <property type="term" value="F:glutamate synthase (NADPH) activity"/>
    <property type="evidence" value="ECO:0007669"/>
    <property type="project" value="UniProtKB-EC"/>
</dbReference>
<evidence type="ECO:0000256" key="11">
    <source>
        <dbReference type="ARBA" id="ARBA00023014"/>
    </source>
</evidence>
<keyword evidence="9 16" id="KW-0560">Oxidoreductase</keyword>
<keyword evidence="10" id="KW-0408">Iron</keyword>
<evidence type="ECO:0000259" key="15">
    <source>
        <dbReference type="PROSITE" id="PS51278"/>
    </source>
</evidence>
<comment type="pathway">
    <text evidence="14">Amino-acid biosynthesis.</text>
</comment>
<evidence type="ECO:0000256" key="5">
    <source>
        <dbReference type="ARBA" id="ARBA00022630"/>
    </source>
</evidence>
<evidence type="ECO:0000256" key="1">
    <source>
        <dbReference type="ARBA" id="ARBA00001917"/>
    </source>
</evidence>
<evidence type="ECO:0000313" key="16">
    <source>
        <dbReference type="EMBL" id="VEB45347.1"/>
    </source>
</evidence>
<keyword evidence="4" id="KW-0028">Amino-acid biosynthesis</keyword>
<dbReference type="InterPro" id="IPR029055">
    <property type="entry name" value="Ntn_hydrolases_N"/>
</dbReference>
<evidence type="ECO:0000256" key="2">
    <source>
        <dbReference type="ARBA" id="ARBA00001927"/>
    </source>
</evidence>
<keyword evidence="7" id="KW-0479">Metal-binding</keyword>
<evidence type="ECO:0000256" key="8">
    <source>
        <dbReference type="ARBA" id="ARBA00022962"/>
    </source>
</evidence>
<keyword evidence="8" id="KW-0315">Glutamine amidotransferase</keyword>
<evidence type="ECO:0000256" key="4">
    <source>
        <dbReference type="ARBA" id="ARBA00022605"/>
    </source>
</evidence>
<dbReference type="AlphaFoldDB" id="A0A3S4K160"/>
<proteinExistence type="inferred from homology"/>
<evidence type="ECO:0000256" key="12">
    <source>
        <dbReference type="ARBA" id="ARBA00023164"/>
    </source>
</evidence>
<evidence type="ECO:0000256" key="14">
    <source>
        <dbReference type="ARBA" id="ARBA00029440"/>
    </source>
</evidence>
<comment type="cofactor">
    <cofactor evidence="2">
        <name>[3Fe-4S] cluster</name>
        <dbReference type="ChEBI" id="CHEBI:21137"/>
    </cofactor>
</comment>
<keyword evidence="5" id="KW-0285">Flavoprotein</keyword>
<dbReference type="InterPro" id="IPR017932">
    <property type="entry name" value="GATase_2_dom"/>
</dbReference>
<evidence type="ECO:0000256" key="9">
    <source>
        <dbReference type="ARBA" id="ARBA00023002"/>
    </source>
</evidence>
<dbReference type="Pfam" id="PF00310">
    <property type="entry name" value="GATase_2"/>
    <property type="match status" value="1"/>
</dbReference>
<reference evidence="16 17" key="1">
    <citation type="submission" date="2018-12" db="EMBL/GenBank/DDBJ databases">
        <authorList>
            <consortium name="Pathogen Informatics"/>
        </authorList>
    </citation>
    <scope>NUCLEOTIDE SEQUENCE [LARGE SCALE GENOMIC DNA]</scope>
    <source>
        <strain evidence="16 17">NCTC9695</strain>
    </source>
</reference>
<dbReference type="GO" id="GO:0051538">
    <property type="term" value="F:3 iron, 4 sulfur cluster binding"/>
    <property type="evidence" value="ECO:0007669"/>
    <property type="project" value="UniProtKB-KW"/>
</dbReference>
<name>A0A3S4K160_CHRVL</name>
<accession>A0A3S4K160</accession>
<organism evidence="16 17">
    <name type="scientific">Chromobacterium violaceum</name>
    <dbReference type="NCBI Taxonomy" id="536"/>
    <lineage>
        <taxon>Bacteria</taxon>
        <taxon>Pseudomonadati</taxon>
        <taxon>Pseudomonadota</taxon>
        <taxon>Betaproteobacteria</taxon>
        <taxon>Neisseriales</taxon>
        <taxon>Chromobacteriaceae</taxon>
        <taxon>Chromobacterium</taxon>
    </lineage>
</organism>
<dbReference type="GO" id="GO:0046872">
    <property type="term" value="F:metal ion binding"/>
    <property type="evidence" value="ECO:0007669"/>
    <property type="project" value="UniProtKB-KW"/>
</dbReference>
<keyword evidence="6" id="KW-0288">FMN</keyword>
<dbReference type="PANTHER" id="PTHR11938">
    <property type="entry name" value="FAD NADPH DEHYDROGENASE/OXIDOREDUCTASE"/>
    <property type="match status" value="1"/>
</dbReference>
<keyword evidence="13" id="KW-0003">3Fe-4S</keyword>
<sequence>MFHQRFSTNTWPQWKLAQPFRFLAHNGEINTVQGNRNWARARERIMASPHLDMDAVRPIVQTDGSDSMSLDNMLEGLLMGGIPLFRALRLLVPPAWQNVDSTDKDLRAFYEFNSMHMEPWDGPAGIVLTDGRYAACMLDRNGLRPARWVLTRDNILTIASEVGVWDYRARTWCARAGSSLASCSPRIC</sequence>
<keyword evidence="11" id="KW-0411">Iron-sulfur</keyword>
<evidence type="ECO:0000256" key="3">
    <source>
        <dbReference type="ARBA" id="ARBA00009716"/>
    </source>
</evidence>
<protein>
    <submittedName>
        <fullName evidence="16">Glutamate synthase [NADPH] large chain</fullName>
        <ecNumber evidence="16">1.4.1.13</ecNumber>
    </submittedName>
</protein>
<dbReference type="Proteomes" id="UP000275777">
    <property type="component" value="Chromosome"/>
</dbReference>
<dbReference type="Gene3D" id="3.60.20.10">
    <property type="entry name" value="Glutamine Phosphoribosylpyrophosphate, subunit 1, domain 1"/>
    <property type="match status" value="1"/>
</dbReference>
<dbReference type="EMBL" id="LR134182">
    <property type="protein sequence ID" value="VEB45347.1"/>
    <property type="molecule type" value="Genomic_DNA"/>
</dbReference>